<keyword evidence="3" id="KW-1185">Reference proteome</keyword>
<reference evidence="2 3" key="1">
    <citation type="submission" date="2017-07" db="EMBL/GenBank/DDBJ databases">
        <title>Isolation and whole genome analysis of endospore-forming bacteria from heroin.</title>
        <authorList>
            <person name="Kalinowski J."/>
            <person name="Ahrens B."/>
            <person name="Al-Dilaimi A."/>
            <person name="Winkler A."/>
            <person name="Wibberg D."/>
            <person name="Schleenbecker U."/>
            <person name="Ruckert C."/>
            <person name="Wolfel R."/>
            <person name="Grass G."/>
        </authorList>
    </citation>
    <scope>NUCLEOTIDE SEQUENCE [LARGE SCALE GENOMIC DNA]</scope>
    <source>
        <strain evidence="2 3">7517-1</strain>
    </source>
</reference>
<evidence type="ECO:0000256" key="1">
    <source>
        <dbReference type="SAM" id="Phobius"/>
    </source>
</evidence>
<evidence type="ECO:0000313" key="2">
    <source>
        <dbReference type="EMBL" id="PAD99090.1"/>
    </source>
</evidence>
<protein>
    <recommendedName>
        <fullName evidence="4">DUF3139 domain-containing protein</fullName>
    </recommendedName>
</protein>
<dbReference type="Proteomes" id="UP000216852">
    <property type="component" value="Unassembled WGS sequence"/>
</dbReference>
<proteinExistence type="predicted"/>
<keyword evidence="1" id="KW-0812">Transmembrane</keyword>
<name>A0ABX4GW53_9BACI</name>
<evidence type="ECO:0000313" key="3">
    <source>
        <dbReference type="Proteomes" id="UP000216852"/>
    </source>
</evidence>
<accession>A0ABX4GW53</accession>
<comment type="caution">
    <text evidence="2">The sequence shown here is derived from an EMBL/GenBank/DDBJ whole genome shotgun (WGS) entry which is preliminary data.</text>
</comment>
<keyword evidence="1" id="KW-0472">Membrane</keyword>
<evidence type="ECO:0008006" key="4">
    <source>
        <dbReference type="Google" id="ProtNLM"/>
    </source>
</evidence>
<organism evidence="2 3">
    <name type="scientific">Terribacillus saccharophilus</name>
    <dbReference type="NCBI Taxonomy" id="361277"/>
    <lineage>
        <taxon>Bacteria</taxon>
        <taxon>Bacillati</taxon>
        <taxon>Bacillota</taxon>
        <taxon>Bacilli</taxon>
        <taxon>Bacillales</taxon>
        <taxon>Bacillaceae</taxon>
        <taxon>Terribacillus</taxon>
    </lineage>
</organism>
<sequence length="110" mass="13227">MKQFKDWIPPLIVIILFLGISGSYFIYDGYQKYELRQFVYDQWERAGVSRSAFERLEIYKTNREGEEKYMVAVKMKKGDTTTFFYRDKKFNPDGNLRPVHTTTVEGTYYY</sequence>
<dbReference type="RefSeq" id="WP_095219861.1">
    <property type="nucleotide sequence ID" value="NZ_NPBJ01000027.1"/>
</dbReference>
<feature type="transmembrane region" description="Helical" evidence="1">
    <location>
        <begin position="7"/>
        <end position="27"/>
    </location>
</feature>
<keyword evidence="1" id="KW-1133">Transmembrane helix</keyword>
<dbReference type="EMBL" id="NPBJ01000027">
    <property type="protein sequence ID" value="PAD99090.1"/>
    <property type="molecule type" value="Genomic_DNA"/>
</dbReference>
<gene>
    <name evidence="2" type="ORF">CHH48_14465</name>
</gene>